<dbReference type="Proteomes" id="UP000886339">
    <property type="component" value="Unassembled WGS sequence"/>
</dbReference>
<evidence type="ECO:0000256" key="5">
    <source>
        <dbReference type="ARBA" id="ARBA00022737"/>
    </source>
</evidence>
<feature type="domain" description="PDZ" evidence="12">
    <location>
        <begin position="352"/>
        <end position="420"/>
    </location>
</feature>
<comment type="subcellular location">
    <subcellularLocation>
        <location evidence="1">Periplasm</location>
    </subcellularLocation>
</comment>
<dbReference type="Gene3D" id="2.40.10.120">
    <property type="match status" value="1"/>
</dbReference>
<evidence type="ECO:0000256" key="10">
    <source>
        <dbReference type="PIRSR" id="PIRSR611782-2"/>
    </source>
</evidence>
<feature type="domain" description="PDZ" evidence="12">
    <location>
        <begin position="253"/>
        <end position="344"/>
    </location>
</feature>
<dbReference type="InterPro" id="IPR001478">
    <property type="entry name" value="PDZ"/>
</dbReference>
<dbReference type="InterPro" id="IPR036034">
    <property type="entry name" value="PDZ_sf"/>
</dbReference>
<dbReference type="PRINTS" id="PR00834">
    <property type="entry name" value="PROTEASES2C"/>
</dbReference>
<feature type="binding site" evidence="10">
    <location>
        <position position="136"/>
    </location>
    <ligand>
        <name>substrate</name>
    </ligand>
</feature>
<keyword evidence="4 11" id="KW-0732">Signal</keyword>
<dbReference type="InterPro" id="IPR009003">
    <property type="entry name" value="Peptidase_S1_PA"/>
</dbReference>
<dbReference type="SMART" id="SM00228">
    <property type="entry name" value="PDZ"/>
    <property type="match status" value="2"/>
</dbReference>
<dbReference type="Gene3D" id="2.30.42.10">
    <property type="match status" value="2"/>
</dbReference>
<accession>A0A831RTB2</accession>
<feature type="chain" id="PRO_5038787971" evidence="11">
    <location>
        <begin position="29"/>
        <end position="454"/>
    </location>
</feature>
<dbReference type="Pfam" id="PF13365">
    <property type="entry name" value="Trypsin_2"/>
    <property type="match status" value="1"/>
</dbReference>
<dbReference type="SUPFAM" id="SSF50156">
    <property type="entry name" value="PDZ domain-like"/>
    <property type="match status" value="2"/>
</dbReference>
<dbReference type="EMBL" id="DRLF01000022">
    <property type="protein sequence ID" value="HEC05326.1"/>
    <property type="molecule type" value="Genomic_DNA"/>
</dbReference>
<dbReference type="PROSITE" id="PS50106">
    <property type="entry name" value="PDZ"/>
    <property type="match status" value="2"/>
</dbReference>
<comment type="similarity">
    <text evidence="2">Belongs to the peptidase S1C family.</text>
</comment>
<sequence>MLITQNRKYGIFATLLLLMVVAPLSGQAAPPPPGDSIAPVLEKVLPAVVNISTSKVVGLKQRQLLLDPYSHQPYAYRDRPVQKKSQSLGSGVIVDAKKGWVITNHHVVDGADEITVTLRDQRSFKAKLLGEDPAVDIALLQIDADKLTALPLSNSEYLRVGDFVVAIGNPFGLGQTVTYGIVSALGRTGLGIEGYEDFIQTDASINPGNSGGALVTTRGKLVGINTAIMGGSGNIGIGFAIPATMVKAIVSQLAQYGEVQRGQLGVVMQDMTRELADAFGISHHRGAVVTQVLPGSAADKAGLISGDIIIAIDGKDVSDGGALRNAVGMLRAGSTIKLKVIRDGKRKNISAKIALPKDARAEGFKFSKRLDGALLGNLDDKHPLSESGGVEVLKVKRNSPAWEAGLRAGDVIVSVNRQPVGSLMEFSALTAQAGDKGLLLNIVRGNGALFVVIR</sequence>
<feature type="active site" description="Charge relay system" evidence="9">
    <location>
        <position position="210"/>
    </location>
</feature>
<feature type="binding site" evidence="10">
    <location>
        <begin position="208"/>
        <end position="210"/>
    </location>
    <ligand>
        <name>substrate</name>
    </ligand>
</feature>
<dbReference type="InterPro" id="IPR011782">
    <property type="entry name" value="Pept_S1C_Do"/>
</dbReference>
<keyword evidence="5" id="KW-0677">Repeat</keyword>
<gene>
    <name evidence="13" type="ORF">ENJ12_00610</name>
</gene>
<evidence type="ECO:0000256" key="4">
    <source>
        <dbReference type="ARBA" id="ARBA00022729"/>
    </source>
</evidence>
<protein>
    <submittedName>
        <fullName evidence="13">DegQ family serine endoprotease</fullName>
    </submittedName>
</protein>
<comment type="caution">
    <text evidence="13">The sequence shown here is derived from an EMBL/GenBank/DDBJ whole genome shotgun (WGS) entry which is preliminary data.</text>
</comment>
<evidence type="ECO:0000259" key="12">
    <source>
        <dbReference type="PROSITE" id="PS50106"/>
    </source>
</evidence>
<evidence type="ECO:0000256" key="1">
    <source>
        <dbReference type="ARBA" id="ARBA00004418"/>
    </source>
</evidence>
<dbReference type="PANTHER" id="PTHR22939:SF129">
    <property type="entry name" value="SERINE PROTEASE HTRA2, MITOCHONDRIAL"/>
    <property type="match status" value="1"/>
</dbReference>
<dbReference type="PANTHER" id="PTHR22939">
    <property type="entry name" value="SERINE PROTEASE FAMILY S1C HTRA-RELATED"/>
    <property type="match status" value="1"/>
</dbReference>
<feature type="active site" description="Charge relay system" evidence="9">
    <location>
        <position position="136"/>
    </location>
</feature>
<dbReference type="InterPro" id="IPR001940">
    <property type="entry name" value="Peptidase_S1C"/>
</dbReference>
<reference evidence="13" key="1">
    <citation type="journal article" date="2020" name="mSystems">
        <title>Genome- and Community-Level Interaction Insights into Carbon Utilization and Element Cycling Functions of Hydrothermarchaeota in Hydrothermal Sediment.</title>
        <authorList>
            <person name="Zhou Z."/>
            <person name="Liu Y."/>
            <person name="Xu W."/>
            <person name="Pan J."/>
            <person name="Luo Z.H."/>
            <person name="Li M."/>
        </authorList>
    </citation>
    <scope>NUCLEOTIDE SEQUENCE [LARGE SCALE GENOMIC DNA]</scope>
    <source>
        <strain evidence="13">HyVt-458</strain>
    </source>
</reference>
<dbReference type="GO" id="GO:0006508">
    <property type="term" value="P:proteolysis"/>
    <property type="evidence" value="ECO:0007669"/>
    <property type="project" value="UniProtKB-KW"/>
</dbReference>
<dbReference type="InterPro" id="IPR041489">
    <property type="entry name" value="PDZ_6"/>
</dbReference>
<dbReference type="SUPFAM" id="SSF50494">
    <property type="entry name" value="Trypsin-like serine proteases"/>
    <property type="match status" value="1"/>
</dbReference>
<feature type="binding site" evidence="10">
    <location>
        <position position="106"/>
    </location>
    <ligand>
        <name>substrate</name>
    </ligand>
</feature>
<dbReference type="CDD" id="cd10839">
    <property type="entry name" value="cpPDZ1_DegP-like"/>
    <property type="match status" value="1"/>
</dbReference>
<proteinExistence type="inferred from homology"/>
<feature type="signal peptide" evidence="11">
    <location>
        <begin position="1"/>
        <end position="28"/>
    </location>
</feature>
<organism evidence="13">
    <name type="scientific">Thiolapillus brandeum</name>
    <dbReference type="NCBI Taxonomy" id="1076588"/>
    <lineage>
        <taxon>Bacteria</taxon>
        <taxon>Pseudomonadati</taxon>
        <taxon>Pseudomonadota</taxon>
        <taxon>Gammaproteobacteria</taxon>
        <taxon>Chromatiales</taxon>
        <taxon>Sedimenticolaceae</taxon>
        <taxon>Thiolapillus</taxon>
    </lineage>
</organism>
<keyword evidence="3" id="KW-0645">Protease</keyword>
<evidence type="ECO:0000256" key="9">
    <source>
        <dbReference type="PIRSR" id="PIRSR611782-1"/>
    </source>
</evidence>
<dbReference type="Pfam" id="PF17820">
    <property type="entry name" value="PDZ_6"/>
    <property type="match status" value="1"/>
</dbReference>
<keyword evidence="7" id="KW-0378">Hydrolase</keyword>
<evidence type="ECO:0000256" key="8">
    <source>
        <dbReference type="ARBA" id="ARBA00022825"/>
    </source>
</evidence>
<dbReference type="AlphaFoldDB" id="A0A831RTB2"/>
<evidence type="ECO:0000256" key="11">
    <source>
        <dbReference type="SAM" id="SignalP"/>
    </source>
</evidence>
<dbReference type="GO" id="GO:0004252">
    <property type="term" value="F:serine-type endopeptidase activity"/>
    <property type="evidence" value="ECO:0007669"/>
    <property type="project" value="InterPro"/>
</dbReference>
<dbReference type="GO" id="GO:0042597">
    <property type="term" value="C:periplasmic space"/>
    <property type="evidence" value="ECO:0007669"/>
    <property type="project" value="UniProtKB-SubCell"/>
</dbReference>
<feature type="active site" description="Charge relay system" evidence="9">
    <location>
        <position position="106"/>
    </location>
</feature>
<dbReference type="Pfam" id="PF13180">
    <property type="entry name" value="PDZ_2"/>
    <property type="match status" value="1"/>
</dbReference>
<evidence type="ECO:0000256" key="3">
    <source>
        <dbReference type="ARBA" id="ARBA00022670"/>
    </source>
</evidence>
<keyword evidence="6" id="KW-0574">Periplasm</keyword>
<evidence type="ECO:0000313" key="13">
    <source>
        <dbReference type="EMBL" id="HEC05326.1"/>
    </source>
</evidence>
<keyword evidence="8" id="KW-0720">Serine protease</keyword>
<name>A0A831RTB2_9GAMM</name>
<evidence type="ECO:0000256" key="2">
    <source>
        <dbReference type="ARBA" id="ARBA00010541"/>
    </source>
</evidence>
<evidence type="ECO:0000256" key="6">
    <source>
        <dbReference type="ARBA" id="ARBA00022764"/>
    </source>
</evidence>
<evidence type="ECO:0000256" key="7">
    <source>
        <dbReference type="ARBA" id="ARBA00022801"/>
    </source>
</evidence>
<dbReference type="NCBIfam" id="TIGR02037">
    <property type="entry name" value="degP_htrA_DO"/>
    <property type="match status" value="1"/>
</dbReference>